<reference evidence="10 12" key="2">
    <citation type="submission" date="2019-05" db="EMBL/GenBank/DDBJ databases">
        <authorList>
            <consortium name="Pathogen Informatics"/>
        </authorList>
    </citation>
    <scope>NUCLEOTIDE SEQUENCE [LARGE SCALE GENOMIC DNA]</scope>
    <source>
        <strain evidence="10 12">NCTC12204</strain>
    </source>
</reference>
<dbReference type="STRING" id="1354.A6P53_06275"/>
<comment type="caution">
    <text evidence="10">The sequence shown here is derived from an EMBL/GenBank/DDBJ whole genome shotgun (WGS) entry which is preliminary data.</text>
</comment>
<feature type="transmembrane region" description="Helical" evidence="8">
    <location>
        <begin position="12"/>
        <end position="34"/>
    </location>
</feature>
<evidence type="ECO:0000256" key="5">
    <source>
        <dbReference type="ARBA" id="ARBA00022692"/>
    </source>
</evidence>
<evidence type="ECO:0000256" key="4">
    <source>
        <dbReference type="ARBA" id="ARBA00022475"/>
    </source>
</evidence>
<dbReference type="Proteomes" id="UP000253498">
    <property type="component" value="Unassembled WGS sequence"/>
</dbReference>
<feature type="transmembrane region" description="Helical" evidence="8">
    <location>
        <begin position="70"/>
        <end position="91"/>
    </location>
</feature>
<evidence type="ECO:0000256" key="8">
    <source>
        <dbReference type="SAM" id="Phobius"/>
    </source>
</evidence>
<accession>A0A1V8XEG2</accession>
<feature type="transmembrane region" description="Helical" evidence="8">
    <location>
        <begin position="157"/>
        <end position="178"/>
    </location>
</feature>
<keyword evidence="4" id="KW-1003">Cell membrane</keyword>
<dbReference type="RefSeq" id="WP_010719157.1">
    <property type="nucleotide sequence ID" value="NZ_AP027299.1"/>
</dbReference>
<organism evidence="10 12">
    <name type="scientific">Enterococcus hirae</name>
    <dbReference type="NCBI Taxonomy" id="1354"/>
    <lineage>
        <taxon>Bacteria</taxon>
        <taxon>Bacillati</taxon>
        <taxon>Bacillota</taxon>
        <taxon>Bacilli</taxon>
        <taxon>Lactobacillales</taxon>
        <taxon>Enterococcaceae</taxon>
        <taxon>Enterococcus</taxon>
    </lineage>
</organism>
<feature type="transmembrane region" description="Helical" evidence="8">
    <location>
        <begin position="185"/>
        <end position="204"/>
    </location>
</feature>
<name>A0A1V8XEG2_ENTHR</name>
<dbReference type="EMBL" id="CABEEP010000001">
    <property type="protein sequence ID" value="VTQ64067.1"/>
    <property type="molecule type" value="Genomic_DNA"/>
</dbReference>
<reference evidence="9 11" key="1">
    <citation type="submission" date="2015-06" db="EMBL/GenBank/DDBJ databases">
        <title>The Genome Sequence of Enterococcus hirae 88EA1.</title>
        <authorList>
            <consortium name="The Broad Institute Genomics Platform"/>
            <consortium name="The Broad Institute Genome Sequencing Center for Infectious Disease"/>
            <person name="Earl A.M."/>
            <person name="Van Tyne D."/>
            <person name="Lebreton F."/>
            <person name="Saavedra J.T."/>
            <person name="Gilmore M.S."/>
            <person name="Manson McGuire A."/>
            <person name="Clock S."/>
            <person name="Crupain M."/>
            <person name="Rangan U."/>
            <person name="Young S."/>
            <person name="Abouelleil A."/>
            <person name="Cao P."/>
            <person name="Chapman S.B."/>
            <person name="Griggs A."/>
            <person name="Priest M."/>
            <person name="Shea T."/>
            <person name="Wortman J."/>
            <person name="Nusbaum C."/>
            <person name="Birren B."/>
        </authorList>
    </citation>
    <scope>NUCLEOTIDE SEQUENCE [LARGE SCALE GENOMIC DNA]</scope>
    <source>
        <strain evidence="9 11">88EA1</strain>
    </source>
</reference>
<evidence type="ECO:0000313" key="12">
    <source>
        <dbReference type="Proteomes" id="UP000352698"/>
    </source>
</evidence>
<protein>
    <submittedName>
        <fullName evidence="9">Azaleucine resistance protein AzlC</fullName>
    </submittedName>
    <submittedName>
        <fullName evidence="10">Branched-chain amino acid transport protein</fullName>
    </submittedName>
</protein>
<proteinExistence type="inferred from homology"/>
<evidence type="ECO:0000313" key="9">
    <source>
        <dbReference type="EMBL" id="RBT69718.1"/>
    </source>
</evidence>
<dbReference type="InterPro" id="IPR011606">
    <property type="entry name" value="Brnchd-chn_aa_trnsp_permease"/>
</dbReference>
<keyword evidence="5 8" id="KW-0812">Transmembrane</keyword>
<evidence type="ECO:0000313" key="10">
    <source>
        <dbReference type="EMBL" id="VTQ64067.1"/>
    </source>
</evidence>
<dbReference type="GO" id="GO:1903785">
    <property type="term" value="P:L-valine transmembrane transport"/>
    <property type="evidence" value="ECO:0007669"/>
    <property type="project" value="TreeGrafter"/>
</dbReference>
<dbReference type="EMBL" id="LESJ01000003">
    <property type="protein sequence ID" value="RBT69718.1"/>
    <property type="molecule type" value="Genomic_DNA"/>
</dbReference>
<evidence type="ECO:0000313" key="11">
    <source>
        <dbReference type="Proteomes" id="UP000253498"/>
    </source>
</evidence>
<feature type="transmembrane region" description="Helical" evidence="8">
    <location>
        <begin position="46"/>
        <end position="64"/>
    </location>
</feature>
<dbReference type="PANTHER" id="PTHR34979">
    <property type="entry name" value="INNER MEMBRANE PROTEIN YGAZ"/>
    <property type="match status" value="1"/>
</dbReference>
<dbReference type="Proteomes" id="UP000352698">
    <property type="component" value="Unassembled WGS sequence"/>
</dbReference>
<dbReference type="Pfam" id="PF03591">
    <property type="entry name" value="AzlC"/>
    <property type="match status" value="1"/>
</dbReference>
<dbReference type="PANTHER" id="PTHR34979:SF1">
    <property type="entry name" value="INNER MEMBRANE PROTEIN YGAZ"/>
    <property type="match status" value="1"/>
</dbReference>
<comment type="subcellular location">
    <subcellularLocation>
        <location evidence="1">Cell membrane</location>
        <topology evidence="1">Multi-pass membrane protein</topology>
    </subcellularLocation>
</comment>
<evidence type="ECO:0000256" key="3">
    <source>
        <dbReference type="ARBA" id="ARBA00022448"/>
    </source>
</evidence>
<evidence type="ECO:0000256" key="7">
    <source>
        <dbReference type="ARBA" id="ARBA00023136"/>
    </source>
</evidence>
<keyword evidence="7 8" id="KW-0472">Membrane</keyword>
<evidence type="ECO:0000256" key="1">
    <source>
        <dbReference type="ARBA" id="ARBA00004651"/>
    </source>
</evidence>
<keyword evidence="3" id="KW-0813">Transport</keyword>
<feature type="transmembrane region" description="Helical" evidence="8">
    <location>
        <begin position="210"/>
        <end position="228"/>
    </location>
</feature>
<dbReference type="GeneID" id="56787535"/>
<keyword evidence="6 8" id="KW-1133">Transmembrane helix</keyword>
<gene>
    <name evidence="10" type="primary">ygaZ</name>
    <name evidence="9" type="ORF">EB03_00765</name>
    <name evidence="10" type="ORF">NCTC12204_01419</name>
</gene>
<dbReference type="AlphaFoldDB" id="A0A1V8XEG2"/>
<dbReference type="PROSITE" id="PS51257">
    <property type="entry name" value="PROKAR_LIPOPROTEIN"/>
    <property type="match status" value="1"/>
</dbReference>
<sequence>MNKKKSAPWLQALHAVMPLCLSYIPVGLACGVLLQKVGFDPILTGLLSILVFSGGAQFLVASMLTTQASFATTLLMVFFLELRYTLLGSSLSGFMKKEKRLFLAVFSQSLNDENYAVNYLKYSTDPTWNKRKALYVNWFSMASWTGSNMIGNMFGSVIHVDADLVHFALTAMFIFMFVMQMKNKLLIFTGLFSGVLGVTFMVMFQNTLGLIAATVIASFAGFALEKAFKKEKAKKLKRLKNRGKHVNEPLFNFPEQESQHHD</sequence>
<evidence type="ECO:0000256" key="2">
    <source>
        <dbReference type="ARBA" id="ARBA00010735"/>
    </source>
</evidence>
<evidence type="ECO:0000256" key="6">
    <source>
        <dbReference type="ARBA" id="ARBA00022989"/>
    </source>
</evidence>
<comment type="similarity">
    <text evidence="2">Belongs to the AzlC family.</text>
</comment>
<dbReference type="GO" id="GO:0005886">
    <property type="term" value="C:plasma membrane"/>
    <property type="evidence" value="ECO:0007669"/>
    <property type="project" value="UniProtKB-SubCell"/>
</dbReference>